<dbReference type="Proteomes" id="UP000607653">
    <property type="component" value="Unassembled WGS sequence"/>
</dbReference>
<evidence type="ECO:0000313" key="3">
    <source>
        <dbReference type="Proteomes" id="UP000607653"/>
    </source>
</evidence>
<keyword evidence="1" id="KW-0732">Signal</keyword>
<evidence type="ECO:0000256" key="1">
    <source>
        <dbReference type="SAM" id="SignalP"/>
    </source>
</evidence>
<proteinExistence type="predicted"/>
<feature type="chain" id="PRO_5032444350" evidence="1">
    <location>
        <begin position="24"/>
        <end position="113"/>
    </location>
</feature>
<organism evidence="2 3">
    <name type="scientific">Nelumbo nucifera</name>
    <name type="common">Sacred lotus</name>
    <dbReference type="NCBI Taxonomy" id="4432"/>
    <lineage>
        <taxon>Eukaryota</taxon>
        <taxon>Viridiplantae</taxon>
        <taxon>Streptophyta</taxon>
        <taxon>Embryophyta</taxon>
        <taxon>Tracheophyta</taxon>
        <taxon>Spermatophyta</taxon>
        <taxon>Magnoliopsida</taxon>
        <taxon>Proteales</taxon>
        <taxon>Nelumbonaceae</taxon>
        <taxon>Nelumbo</taxon>
    </lineage>
</organism>
<dbReference type="EMBL" id="DUZY01000002">
    <property type="protein sequence ID" value="DAD26069.1"/>
    <property type="molecule type" value="Genomic_DNA"/>
</dbReference>
<feature type="signal peptide" evidence="1">
    <location>
        <begin position="1"/>
        <end position="23"/>
    </location>
</feature>
<gene>
    <name evidence="2" type="ORF">HUJ06_027537</name>
</gene>
<sequence>MSYRGILIYMAAILSSHLCSSLATLKCAHPRISTKHTASDWIPRFKVQCSSQKHHQFQLDHKQVTLYIPFDFKTPFLSMIIFFGNSYLFPVKFINLLITSAFEIHGVHKLLVK</sequence>
<comment type="caution">
    <text evidence="2">The sequence shown here is derived from an EMBL/GenBank/DDBJ whole genome shotgun (WGS) entry which is preliminary data.</text>
</comment>
<evidence type="ECO:0000313" key="2">
    <source>
        <dbReference type="EMBL" id="DAD26069.1"/>
    </source>
</evidence>
<name>A0A822Y432_NELNU</name>
<protein>
    <submittedName>
        <fullName evidence="2">Uncharacterized protein</fullName>
    </submittedName>
</protein>
<keyword evidence="3" id="KW-1185">Reference proteome</keyword>
<dbReference type="AlphaFoldDB" id="A0A822Y432"/>
<accession>A0A822Y432</accession>
<reference evidence="2 3" key="1">
    <citation type="journal article" date="2020" name="Mol. Biol. Evol.">
        <title>Distinct Expression and Methylation Patterns for Genes with Different Fates following a Single Whole-Genome Duplication in Flowering Plants.</title>
        <authorList>
            <person name="Shi T."/>
            <person name="Rahmani R.S."/>
            <person name="Gugger P.F."/>
            <person name="Wang M."/>
            <person name="Li H."/>
            <person name="Zhang Y."/>
            <person name="Li Z."/>
            <person name="Wang Q."/>
            <person name="Van de Peer Y."/>
            <person name="Marchal K."/>
            <person name="Chen J."/>
        </authorList>
    </citation>
    <scope>NUCLEOTIDE SEQUENCE [LARGE SCALE GENOMIC DNA]</scope>
    <source>
        <tissue evidence="2">Leaf</tissue>
    </source>
</reference>